<accession>A0A175YJA0</accession>
<proteinExistence type="predicted"/>
<evidence type="ECO:0000313" key="3">
    <source>
        <dbReference type="Proteomes" id="UP000077755"/>
    </source>
</evidence>
<keyword evidence="3" id="KW-1185">Reference proteome</keyword>
<feature type="compositionally biased region" description="Basic and acidic residues" evidence="1">
    <location>
        <begin position="23"/>
        <end position="32"/>
    </location>
</feature>
<protein>
    <submittedName>
        <fullName evidence="2">Uncharacterized protein</fullName>
    </submittedName>
</protein>
<dbReference type="AlphaFoldDB" id="A0A175YJA0"/>
<evidence type="ECO:0000313" key="2">
    <source>
        <dbReference type="EMBL" id="WOH11057.1"/>
    </source>
</evidence>
<feature type="compositionally biased region" description="Polar residues" evidence="1">
    <location>
        <begin position="8"/>
        <end position="20"/>
    </location>
</feature>
<feature type="region of interest" description="Disordered" evidence="1">
    <location>
        <begin position="1"/>
        <end position="55"/>
    </location>
</feature>
<evidence type="ECO:0000256" key="1">
    <source>
        <dbReference type="SAM" id="MobiDB-lite"/>
    </source>
</evidence>
<reference evidence="2" key="1">
    <citation type="journal article" date="2016" name="Nat. Genet.">
        <title>A high-quality carrot genome assembly provides new insights into carotenoid accumulation and asterid genome evolution.</title>
        <authorList>
            <person name="Iorizzo M."/>
            <person name="Ellison S."/>
            <person name="Senalik D."/>
            <person name="Zeng P."/>
            <person name="Satapoomin P."/>
            <person name="Huang J."/>
            <person name="Bowman M."/>
            <person name="Iovene M."/>
            <person name="Sanseverino W."/>
            <person name="Cavagnaro P."/>
            <person name="Yildiz M."/>
            <person name="Macko-Podgorni A."/>
            <person name="Moranska E."/>
            <person name="Grzebelus E."/>
            <person name="Grzebelus D."/>
            <person name="Ashrafi H."/>
            <person name="Zheng Z."/>
            <person name="Cheng S."/>
            <person name="Spooner D."/>
            <person name="Van Deynze A."/>
            <person name="Simon P."/>
        </authorList>
    </citation>
    <scope>NUCLEOTIDE SEQUENCE</scope>
    <source>
        <tissue evidence="2">Leaf</tissue>
    </source>
</reference>
<name>A0A175YJA0_DAUCS</name>
<reference evidence="2" key="2">
    <citation type="submission" date="2022-03" db="EMBL/GenBank/DDBJ databases">
        <title>Draft title - Genomic analysis of global carrot germplasm unveils the trajectory of domestication and the origin of high carotenoid orange carrot.</title>
        <authorList>
            <person name="Iorizzo M."/>
            <person name="Ellison S."/>
            <person name="Senalik D."/>
            <person name="Macko-Podgorni A."/>
            <person name="Grzebelus D."/>
            <person name="Bostan H."/>
            <person name="Rolling W."/>
            <person name="Curaba J."/>
            <person name="Simon P."/>
        </authorList>
    </citation>
    <scope>NUCLEOTIDE SEQUENCE</scope>
    <source>
        <tissue evidence="2">Leaf</tissue>
    </source>
</reference>
<dbReference type="Proteomes" id="UP000077755">
    <property type="component" value="Chromosome 8"/>
</dbReference>
<dbReference type="Gramene" id="KZM83796">
    <property type="protein sequence ID" value="KZM83796"/>
    <property type="gene ID" value="DCAR_028782"/>
</dbReference>
<gene>
    <name evidence="2" type="ORF">DCAR_0830536</name>
</gene>
<sequence>MHIPIFSSPPNSQKQANLCQQKGEAELNRNKSNDQNTSKNRDRAISNSLRRAHHA</sequence>
<dbReference type="EMBL" id="CP093350">
    <property type="protein sequence ID" value="WOH11057.1"/>
    <property type="molecule type" value="Genomic_DNA"/>
</dbReference>
<organism evidence="2 3">
    <name type="scientific">Daucus carota subsp. sativus</name>
    <name type="common">Carrot</name>
    <dbReference type="NCBI Taxonomy" id="79200"/>
    <lineage>
        <taxon>Eukaryota</taxon>
        <taxon>Viridiplantae</taxon>
        <taxon>Streptophyta</taxon>
        <taxon>Embryophyta</taxon>
        <taxon>Tracheophyta</taxon>
        <taxon>Spermatophyta</taxon>
        <taxon>Magnoliopsida</taxon>
        <taxon>eudicotyledons</taxon>
        <taxon>Gunneridae</taxon>
        <taxon>Pentapetalae</taxon>
        <taxon>asterids</taxon>
        <taxon>campanulids</taxon>
        <taxon>Apiales</taxon>
        <taxon>Apiaceae</taxon>
        <taxon>Apioideae</taxon>
        <taxon>Scandiceae</taxon>
        <taxon>Daucinae</taxon>
        <taxon>Daucus</taxon>
        <taxon>Daucus sect. Daucus</taxon>
    </lineage>
</organism>